<dbReference type="InterPro" id="IPR011701">
    <property type="entry name" value="MFS"/>
</dbReference>
<feature type="transmembrane region" description="Helical" evidence="8">
    <location>
        <begin position="241"/>
        <end position="259"/>
    </location>
</feature>
<dbReference type="InterPro" id="IPR004638">
    <property type="entry name" value="EmrB-like"/>
</dbReference>
<dbReference type="PANTHER" id="PTHR42718:SF42">
    <property type="entry name" value="EXPORT PROTEIN"/>
    <property type="match status" value="1"/>
</dbReference>
<dbReference type="CDD" id="cd17321">
    <property type="entry name" value="MFS_MMR_MDR_like"/>
    <property type="match status" value="1"/>
</dbReference>
<dbReference type="Pfam" id="PF07690">
    <property type="entry name" value="MFS_1"/>
    <property type="match status" value="1"/>
</dbReference>
<feature type="transmembrane region" description="Helical" evidence="8">
    <location>
        <begin position="25"/>
        <end position="48"/>
    </location>
</feature>
<feature type="transmembrane region" description="Helical" evidence="8">
    <location>
        <begin position="209"/>
        <end position="229"/>
    </location>
</feature>
<feature type="transmembrane region" description="Helical" evidence="8">
    <location>
        <begin position="178"/>
        <end position="197"/>
    </location>
</feature>
<evidence type="ECO:0000256" key="5">
    <source>
        <dbReference type="ARBA" id="ARBA00022989"/>
    </source>
</evidence>
<proteinExistence type="predicted"/>
<feature type="transmembrane region" description="Helical" evidence="8">
    <location>
        <begin position="92"/>
        <end position="111"/>
    </location>
</feature>
<evidence type="ECO:0000259" key="9">
    <source>
        <dbReference type="PROSITE" id="PS50850"/>
    </source>
</evidence>
<dbReference type="AlphaFoldDB" id="A0A5B8M297"/>
<keyword evidence="2" id="KW-0813">Transport</keyword>
<evidence type="ECO:0000256" key="4">
    <source>
        <dbReference type="ARBA" id="ARBA00022692"/>
    </source>
</evidence>
<feature type="region of interest" description="Disordered" evidence="7">
    <location>
        <begin position="471"/>
        <end position="502"/>
    </location>
</feature>
<keyword evidence="5 8" id="KW-1133">Transmembrane helix</keyword>
<dbReference type="GO" id="GO:0005886">
    <property type="term" value="C:plasma membrane"/>
    <property type="evidence" value="ECO:0007669"/>
    <property type="project" value="UniProtKB-SubCell"/>
</dbReference>
<evidence type="ECO:0000256" key="7">
    <source>
        <dbReference type="SAM" id="MobiDB-lite"/>
    </source>
</evidence>
<dbReference type="Gene3D" id="1.20.1250.20">
    <property type="entry name" value="MFS general substrate transporter like domains"/>
    <property type="match status" value="1"/>
</dbReference>
<dbReference type="EMBL" id="CP042305">
    <property type="protein sequence ID" value="QDZ13985.1"/>
    <property type="molecule type" value="Genomic_DNA"/>
</dbReference>
<feature type="domain" description="Major facilitator superfamily (MFS) profile" evidence="9">
    <location>
        <begin position="26"/>
        <end position="464"/>
    </location>
</feature>
<dbReference type="OrthoDB" id="7375466at2"/>
<keyword evidence="3" id="KW-1003">Cell membrane</keyword>
<feature type="transmembrane region" description="Helical" evidence="8">
    <location>
        <begin position="441"/>
        <end position="462"/>
    </location>
</feature>
<evidence type="ECO:0000256" key="3">
    <source>
        <dbReference type="ARBA" id="ARBA00022475"/>
    </source>
</evidence>
<dbReference type="Proteomes" id="UP000320216">
    <property type="component" value="Chromosome"/>
</dbReference>
<keyword evidence="6 8" id="KW-0472">Membrane</keyword>
<evidence type="ECO:0000313" key="10">
    <source>
        <dbReference type="EMBL" id="QDZ13985.1"/>
    </source>
</evidence>
<evidence type="ECO:0000256" key="1">
    <source>
        <dbReference type="ARBA" id="ARBA00004651"/>
    </source>
</evidence>
<feature type="transmembrane region" description="Helical" evidence="8">
    <location>
        <begin position="117"/>
        <end position="142"/>
    </location>
</feature>
<feature type="compositionally biased region" description="Polar residues" evidence="7">
    <location>
        <begin position="475"/>
        <end position="496"/>
    </location>
</feature>
<feature type="transmembrane region" description="Helical" evidence="8">
    <location>
        <begin position="280"/>
        <end position="303"/>
    </location>
</feature>
<sequence length="502" mass="51775">MAHLDELSAPCQECFTGAVTSLQRAVLTVAVLASLVAFLDGSVVNVALPAIERELGGGLVLQQWVVDAYLITLGALILLAGSLSDAFGRKRILMIGLLGFGLASVACALAPDGVSLVVFRAIQGVAGALLVPSSLALIIQVFDENDQPKAIGRWTAWTSAAMLAGPLLGGLFVDTLSWRWVFAINPLPIAVTIVILWRVKLEGEHAHGHIDYAGAALGALGLGGVVFALIEQGQVGWSDPLVWGVGLAGCLCLAAFAIVELRSGQPMLPFGLFRVRNFGVGNLATLVIYAALSLGTLIVGIYLQEVAGWPATLAGLALIPSTVVMLALSGRFGALSGKYGPRLFMSVGPIVAAGGYALMLTMGTHVDYWLQVLPGILLFGLGLSITVAPLTAAILGSIPAEHAGVGSAVNNAVSRIGGLVAVAFAGVIIAGPLGQQGLRRILLVCVMLLVAGGVVSAIGIVNRRHPDTAAARQALPTSTTGQVASIPTRTVPTAQTRQRRGR</sequence>
<dbReference type="InterPro" id="IPR036259">
    <property type="entry name" value="MFS_trans_sf"/>
</dbReference>
<evidence type="ECO:0000256" key="2">
    <source>
        <dbReference type="ARBA" id="ARBA00022448"/>
    </source>
</evidence>
<feature type="transmembrane region" description="Helical" evidence="8">
    <location>
        <begin position="368"/>
        <end position="395"/>
    </location>
</feature>
<comment type="subcellular location">
    <subcellularLocation>
        <location evidence="1">Cell membrane</location>
        <topology evidence="1">Multi-pass membrane protein</topology>
    </subcellularLocation>
</comment>
<dbReference type="PROSITE" id="PS50850">
    <property type="entry name" value="MFS"/>
    <property type="match status" value="1"/>
</dbReference>
<dbReference type="Gene3D" id="1.20.1720.10">
    <property type="entry name" value="Multidrug resistance protein D"/>
    <property type="match status" value="1"/>
</dbReference>
<dbReference type="SUPFAM" id="SSF103473">
    <property type="entry name" value="MFS general substrate transporter"/>
    <property type="match status" value="1"/>
</dbReference>
<protein>
    <submittedName>
        <fullName evidence="10">MFS transporter</fullName>
    </submittedName>
</protein>
<dbReference type="GO" id="GO:0022857">
    <property type="term" value="F:transmembrane transporter activity"/>
    <property type="evidence" value="ECO:0007669"/>
    <property type="project" value="InterPro"/>
</dbReference>
<gene>
    <name evidence="10" type="ORF">FPZ11_03590</name>
</gene>
<feature type="transmembrane region" description="Helical" evidence="8">
    <location>
        <begin position="154"/>
        <end position="172"/>
    </location>
</feature>
<keyword evidence="11" id="KW-1185">Reference proteome</keyword>
<feature type="transmembrane region" description="Helical" evidence="8">
    <location>
        <begin position="60"/>
        <end position="80"/>
    </location>
</feature>
<name>A0A5B8M297_9MICO</name>
<evidence type="ECO:0000256" key="6">
    <source>
        <dbReference type="ARBA" id="ARBA00023136"/>
    </source>
</evidence>
<feature type="transmembrane region" description="Helical" evidence="8">
    <location>
        <begin position="342"/>
        <end position="362"/>
    </location>
</feature>
<evidence type="ECO:0000256" key="8">
    <source>
        <dbReference type="SAM" id="Phobius"/>
    </source>
</evidence>
<reference evidence="10 11" key="1">
    <citation type="submission" date="2019-07" db="EMBL/GenBank/DDBJ databases">
        <title>Full genome sequence of Humibacter sp. WJ7-1.</title>
        <authorList>
            <person name="Im W.-T."/>
        </authorList>
    </citation>
    <scope>NUCLEOTIDE SEQUENCE [LARGE SCALE GENOMIC DNA]</scope>
    <source>
        <strain evidence="10 11">WJ7-1</strain>
    </source>
</reference>
<dbReference type="NCBIfam" id="TIGR00711">
    <property type="entry name" value="efflux_EmrB"/>
    <property type="match status" value="1"/>
</dbReference>
<dbReference type="KEGG" id="huw:FPZ11_03590"/>
<feature type="transmembrane region" description="Helical" evidence="8">
    <location>
        <begin position="416"/>
        <end position="435"/>
    </location>
</feature>
<dbReference type="PANTHER" id="PTHR42718">
    <property type="entry name" value="MAJOR FACILITATOR SUPERFAMILY MULTIDRUG TRANSPORTER MFSC"/>
    <property type="match status" value="1"/>
</dbReference>
<feature type="transmembrane region" description="Helical" evidence="8">
    <location>
        <begin position="309"/>
        <end position="330"/>
    </location>
</feature>
<keyword evidence="4 8" id="KW-0812">Transmembrane</keyword>
<accession>A0A5B8M297</accession>
<dbReference type="InterPro" id="IPR020846">
    <property type="entry name" value="MFS_dom"/>
</dbReference>
<organism evidence="10 11">
    <name type="scientific">Humibacter ginsenosidimutans</name>
    <dbReference type="NCBI Taxonomy" id="2599293"/>
    <lineage>
        <taxon>Bacteria</taxon>
        <taxon>Bacillati</taxon>
        <taxon>Actinomycetota</taxon>
        <taxon>Actinomycetes</taxon>
        <taxon>Micrococcales</taxon>
        <taxon>Microbacteriaceae</taxon>
        <taxon>Humibacter</taxon>
    </lineage>
</organism>
<evidence type="ECO:0000313" key="11">
    <source>
        <dbReference type="Proteomes" id="UP000320216"/>
    </source>
</evidence>